<feature type="chain" id="PRO_5032299259" evidence="1">
    <location>
        <begin position="24"/>
        <end position="201"/>
    </location>
</feature>
<dbReference type="AlphaFoldDB" id="A0A840VL07"/>
<proteinExistence type="predicted"/>
<dbReference type="PROSITE" id="PS51257">
    <property type="entry name" value="PROKAR_LIPOPROTEIN"/>
    <property type="match status" value="1"/>
</dbReference>
<comment type="caution">
    <text evidence="3">The sequence shown here is derived from an EMBL/GenBank/DDBJ whole genome shotgun (WGS) entry which is preliminary data.</text>
</comment>
<dbReference type="Gene3D" id="3.40.50.10610">
    <property type="entry name" value="ABC-type transport auxiliary lipoprotein component"/>
    <property type="match status" value="1"/>
</dbReference>
<accession>A0A840VL07</accession>
<evidence type="ECO:0000259" key="2">
    <source>
        <dbReference type="Pfam" id="PF03886"/>
    </source>
</evidence>
<reference evidence="3 4" key="1">
    <citation type="submission" date="2020-08" db="EMBL/GenBank/DDBJ databases">
        <title>Genomic Encyclopedia of Type Strains, Phase IV (KMG-IV): sequencing the most valuable type-strain genomes for metagenomic binning, comparative biology and taxonomic classification.</title>
        <authorList>
            <person name="Goeker M."/>
        </authorList>
    </citation>
    <scope>NUCLEOTIDE SEQUENCE [LARGE SCALE GENOMIC DNA]</scope>
    <source>
        <strain evidence="3 4">DSM 27026</strain>
    </source>
</reference>
<dbReference type="RefSeq" id="WP_183265227.1">
    <property type="nucleotide sequence ID" value="NZ_JACHFJ010000001.1"/>
</dbReference>
<feature type="domain" description="ABC-type transport auxiliary lipoprotein component" evidence="2">
    <location>
        <begin position="34"/>
        <end position="192"/>
    </location>
</feature>
<dbReference type="Pfam" id="PF03886">
    <property type="entry name" value="ABC_trans_aux"/>
    <property type="match status" value="1"/>
</dbReference>
<dbReference type="SUPFAM" id="SSF159594">
    <property type="entry name" value="XCC0632-like"/>
    <property type="match status" value="1"/>
</dbReference>
<protein>
    <submittedName>
        <fullName evidence="3">ABC-type uncharacterized transport system auxiliary subunit</fullName>
    </submittedName>
</protein>
<feature type="signal peptide" evidence="1">
    <location>
        <begin position="1"/>
        <end position="23"/>
    </location>
</feature>
<evidence type="ECO:0000256" key="1">
    <source>
        <dbReference type="SAM" id="SignalP"/>
    </source>
</evidence>
<dbReference type="EMBL" id="JACHFJ010000001">
    <property type="protein sequence ID" value="MBB5372251.1"/>
    <property type="molecule type" value="Genomic_DNA"/>
</dbReference>
<name>A0A840VL07_9PROT</name>
<evidence type="ECO:0000313" key="4">
    <source>
        <dbReference type="Proteomes" id="UP000553706"/>
    </source>
</evidence>
<keyword evidence="4" id="KW-1185">Reference proteome</keyword>
<sequence>MPHRRLLLAAPLALSACASLLPAQKYTPRVSWPLQPQPPAGVASAPGAPVLLVRPISAAPGLEARGLQSLAADGSLRVDYYNLWAVPPADAVTQALLGWSEASGAFSAVITPGSRLQPGLIVEGELTELLADPAHGEARAALTLVVIKPGAGGVAVPLRQALLRAAVPLSADDPAARVQAQSQALSGVLAQVMALLRLYAN</sequence>
<gene>
    <name evidence="3" type="ORF">HNP71_000475</name>
</gene>
<organism evidence="3 4">
    <name type="scientific">Acidocella aromatica</name>
    <dbReference type="NCBI Taxonomy" id="1303579"/>
    <lineage>
        <taxon>Bacteria</taxon>
        <taxon>Pseudomonadati</taxon>
        <taxon>Pseudomonadota</taxon>
        <taxon>Alphaproteobacteria</taxon>
        <taxon>Acetobacterales</taxon>
        <taxon>Acidocellaceae</taxon>
        <taxon>Acidocella</taxon>
    </lineage>
</organism>
<keyword evidence="1" id="KW-0732">Signal</keyword>
<dbReference type="InterPro" id="IPR005586">
    <property type="entry name" value="ABC_trans_aux"/>
</dbReference>
<dbReference type="Proteomes" id="UP000553706">
    <property type="component" value="Unassembled WGS sequence"/>
</dbReference>
<evidence type="ECO:0000313" key="3">
    <source>
        <dbReference type="EMBL" id="MBB5372251.1"/>
    </source>
</evidence>